<feature type="transmembrane region" description="Helical" evidence="2">
    <location>
        <begin position="70"/>
        <end position="87"/>
    </location>
</feature>
<evidence type="ECO:0000313" key="3">
    <source>
        <dbReference type="EMBL" id="PCK24724.1"/>
    </source>
</evidence>
<dbReference type="AlphaFoldDB" id="A0A069JRF1"/>
<keyword evidence="2" id="KW-0472">Membrane</keyword>
<keyword evidence="2" id="KW-1133">Transmembrane helix</keyword>
<comment type="caution">
    <text evidence="3">The sequence shown here is derived from an EMBL/GenBank/DDBJ whole genome shotgun (WGS) entry which is preliminary data.</text>
</comment>
<sequence>MMTASERNVMTASVPSMRTEQVTSVTSKKQRTSPNPLQWLGYSVGRKLPDSMQDWVRNDLIGDWAVPRHLIRSMVPFIPVFAAFMLFPGPWALRASMVLLGVLLALFYSVSYMAQNRSRRLERHGLPSDLENPKKISRHDAEKAAYEKLHGGPAT</sequence>
<dbReference type="InterPro" id="IPR035197">
    <property type="entry name" value="DUF5313"/>
</dbReference>
<feature type="transmembrane region" description="Helical" evidence="2">
    <location>
        <begin position="93"/>
        <end position="114"/>
    </location>
</feature>
<evidence type="ECO:0000256" key="2">
    <source>
        <dbReference type="SAM" id="Phobius"/>
    </source>
</evidence>
<name>A0A069JRF1_RHOSG</name>
<organism evidence="3 4">
    <name type="scientific">Rhodococcus qingshengii</name>
    <dbReference type="NCBI Taxonomy" id="334542"/>
    <lineage>
        <taxon>Bacteria</taxon>
        <taxon>Bacillati</taxon>
        <taxon>Actinomycetota</taxon>
        <taxon>Actinomycetes</taxon>
        <taxon>Mycobacteriales</taxon>
        <taxon>Nocardiaceae</taxon>
        <taxon>Rhodococcus</taxon>
        <taxon>Rhodococcus erythropolis group</taxon>
    </lineage>
</organism>
<gene>
    <name evidence="3" type="ORF">CHR55_24630</name>
</gene>
<evidence type="ECO:0000256" key="1">
    <source>
        <dbReference type="SAM" id="MobiDB-lite"/>
    </source>
</evidence>
<keyword evidence="2" id="KW-0812">Transmembrane</keyword>
<evidence type="ECO:0000313" key="4">
    <source>
        <dbReference type="Proteomes" id="UP000230886"/>
    </source>
</evidence>
<proteinExistence type="predicted"/>
<dbReference type="EMBL" id="NOVD01000025">
    <property type="protein sequence ID" value="PCK24724.1"/>
    <property type="molecule type" value="Genomic_DNA"/>
</dbReference>
<accession>A0A069JRF1</accession>
<protein>
    <submittedName>
        <fullName evidence="3">Uncharacterized protein</fullName>
    </submittedName>
</protein>
<feature type="region of interest" description="Disordered" evidence="1">
    <location>
        <begin position="124"/>
        <end position="155"/>
    </location>
</feature>
<accession>A0A2A5J551</accession>
<dbReference type="Proteomes" id="UP000230886">
    <property type="component" value="Unassembled WGS sequence"/>
</dbReference>
<reference evidence="3 4" key="1">
    <citation type="submission" date="2017-07" db="EMBL/GenBank/DDBJ databases">
        <title>Draft sequence of Rhodococcus enclensis 23b-28.</title>
        <authorList>
            <person name="Besaury L."/>
            <person name="Sancelme M."/>
            <person name="Amato P."/>
            <person name="Lallement A."/>
            <person name="Delort A.-M."/>
        </authorList>
    </citation>
    <scope>NUCLEOTIDE SEQUENCE [LARGE SCALE GENOMIC DNA]</scope>
    <source>
        <strain evidence="3 4">23b-28</strain>
    </source>
</reference>
<dbReference type="Pfam" id="PF17240">
    <property type="entry name" value="DUF5313"/>
    <property type="match status" value="1"/>
</dbReference>
<dbReference type="KEGG" id="rqi:C1M55_22895"/>